<dbReference type="SUPFAM" id="SSF54762">
    <property type="entry name" value="Signal recognition particle alu RNA binding heterodimer, SRP9/14"/>
    <property type="match status" value="1"/>
</dbReference>
<dbReference type="InterPro" id="IPR008832">
    <property type="entry name" value="SRP9"/>
</dbReference>
<keyword evidence="6" id="KW-1185">Reference proteome</keyword>
<evidence type="ECO:0000256" key="3">
    <source>
        <dbReference type="ARBA" id="ARBA00023135"/>
    </source>
</evidence>
<dbReference type="AlphaFoldDB" id="A0A8J5K4Z8"/>
<dbReference type="GO" id="GO:0008312">
    <property type="term" value="F:7S RNA binding"/>
    <property type="evidence" value="ECO:0007669"/>
    <property type="project" value="InterPro"/>
</dbReference>
<keyword evidence="3" id="KW-0733">Signal recognition particle</keyword>
<sequence>MVYVEAYEDFEKAAERVYLNAPMKCVQYKTDSQQELKKLEKLISNLMKHMASGER</sequence>
<dbReference type="GO" id="GO:0006614">
    <property type="term" value="P:SRP-dependent cotranslational protein targeting to membrane"/>
    <property type="evidence" value="ECO:0007669"/>
    <property type="project" value="InterPro"/>
</dbReference>
<dbReference type="EMBL" id="JAHLQT010021845">
    <property type="protein sequence ID" value="KAG7167140.1"/>
    <property type="molecule type" value="Genomic_DNA"/>
</dbReference>
<dbReference type="Proteomes" id="UP000747542">
    <property type="component" value="Unassembled WGS sequence"/>
</dbReference>
<evidence type="ECO:0000313" key="5">
    <source>
        <dbReference type="EMBL" id="KAG7167140.1"/>
    </source>
</evidence>
<dbReference type="Pfam" id="PF05486">
    <property type="entry name" value="SRP9-21"/>
    <property type="match status" value="1"/>
</dbReference>
<keyword evidence="3" id="KW-0687">Ribonucleoprotein</keyword>
<dbReference type="GO" id="GO:0005786">
    <property type="term" value="C:signal recognition particle, endoplasmic reticulum targeting"/>
    <property type="evidence" value="ECO:0007669"/>
    <property type="project" value="UniProtKB-KW"/>
</dbReference>
<proteinExistence type="inferred from homology"/>
<organism evidence="5 6">
    <name type="scientific">Homarus americanus</name>
    <name type="common">American lobster</name>
    <dbReference type="NCBI Taxonomy" id="6706"/>
    <lineage>
        <taxon>Eukaryota</taxon>
        <taxon>Metazoa</taxon>
        <taxon>Ecdysozoa</taxon>
        <taxon>Arthropoda</taxon>
        <taxon>Crustacea</taxon>
        <taxon>Multicrustacea</taxon>
        <taxon>Malacostraca</taxon>
        <taxon>Eumalacostraca</taxon>
        <taxon>Eucarida</taxon>
        <taxon>Decapoda</taxon>
        <taxon>Pleocyemata</taxon>
        <taxon>Astacidea</taxon>
        <taxon>Nephropoidea</taxon>
        <taxon>Nephropidae</taxon>
        <taxon>Homarus</taxon>
    </lineage>
</organism>
<protein>
    <recommendedName>
        <fullName evidence="2">Signal recognition particle 9 kDa protein</fullName>
    </recommendedName>
</protein>
<reference evidence="5" key="1">
    <citation type="journal article" date="2021" name="Sci. Adv.">
        <title>The American lobster genome reveals insights on longevity, neural, and immune adaptations.</title>
        <authorList>
            <person name="Polinski J.M."/>
            <person name="Zimin A.V."/>
            <person name="Clark K.F."/>
            <person name="Kohn A.B."/>
            <person name="Sadowski N."/>
            <person name="Timp W."/>
            <person name="Ptitsyn A."/>
            <person name="Khanna P."/>
            <person name="Romanova D.Y."/>
            <person name="Williams P."/>
            <person name="Greenwood S.J."/>
            <person name="Moroz L.L."/>
            <person name="Walt D.R."/>
            <person name="Bodnar A.G."/>
        </authorList>
    </citation>
    <scope>NUCLEOTIDE SEQUENCE</scope>
    <source>
        <strain evidence="5">GMGI-L3</strain>
    </source>
</reference>
<evidence type="ECO:0000259" key="4">
    <source>
        <dbReference type="Pfam" id="PF05486"/>
    </source>
</evidence>
<dbReference type="InterPro" id="IPR009018">
    <property type="entry name" value="Signal_recog_particle_SRP9/14"/>
</dbReference>
<dbReference type="GO" id="GO:0045900">
    <property type="term" value="P:negative regulation of translational elongation"/>
    <property type="evidence" value="ECO:0007669"/>
    <property type="project" value="InterPro"/>
</dbReference>
<dbReference type="InterPro" id="IPR039432">
    <property type="entry name" value="SRP9_dom"/>
</dbReference>
<dbReference type="PIRSF" id="PIRSF017029">
    <property type="entry name" value="Signal_recog_particle_SRP9"/>
    <property type="match status" value="1"/>
</dbReference>
<name>A0A8J5K4Z8_HOMAM</name>
<feature type="domain" description="SRP9" evidence="4">
    <location>
        <begin position="24"/>
        <end position="50"/>
    </location>
</feature>
<accession>A0A8J5K4Z8</accession>
<evidence type="ECO:0000313" key="6">
    <source>
        <dbReference type="Proteomes" id="UP000747542"/>
    </source>
</evidence>
<dbReference type="Gene3D" id="3.30.720.10">
    <property type="entry name" value="Signal recognition particle alu RNA binding heterodimer, srp9/1"/>
    <property type="match status" value="1"/>
</dbReference>
<evidence type="ECO:0000256" key="1">
    <source>
        <dbReference type="ARBA" id="ARBA00009193"/>
    </source>
</evidence>
<evidence type="ECO:0000256" key="2">
    <source>
        <dbReference type="ARBA" id="ARBA00020414"/>
    </source>
</evidence>
<comment type="similarity">
    <text evidence="1">Belongs to the SRP9 family.</text>
</comment>
<gene>
    <name evidence="5" type="primary">Srp9-L</name>
    <name evidence="5" type="ORF">Hamer_G005483</name>
</gene>
<comment type="caution">
    <text evidence="5">The sequence shown here is derived from an EMBL/GenBank/DDBJ whole genome shotgun (WGS) entry which is preliminary data.</text>
</comment>